<reference evidence="2" key="1">
    <citation type="submission" date="2016-10" db="EMBL/GenBank/DDBJ databases">
        <authorList>
            <person name="Varghese N."/>
            <person name="Submissions S."/>
        </authorList>
    </citation>
    <scope>NUCLEOTIDE SEQUENCE [LARGE SCALE GENOMIC DNA]</scope>
    <source>
        <strain evidence="2">DSM 3695</strain>
    </source>
</reference>
<name>A0A1I0PQI7_9BACT</name>
<sequence>MPRIPSYLSIVTYPNCYSYGDTRADEDGDYKVIARVYFRPLCISIYHNDPKYAKIISIARRDIRRILANIDKPIQISTTGETIQPYIKGIGPL</sequence>
<dbReference type="Proteomes" id="UP000199310">
    <property type="component" value="Unassembled WGS sequence"/>
</dbReference>
<organism evidence="1 2">
    <name type="scientific">Chitinophaga arvensicola</name>
    <dbReference type="NCBI Taxonomy" id="29529"/>
    <lineage>
        <taxon>Bacteria</taxon>
        <taxon>Pseudomonadati</taxon>
        <taxon>Bacteroidota</taxon>
        <taxon>Chitinophagia</taxon>
        <taxon>Chitinophagales</taxon>
        <taxon>Chitinophagaceae</taxon>
        <taxon>Chitinophaga</taxon>
    </lineage>
</organism>
<protein>
    <submittedName>
        <fullName evidence="1">Uncharacterized protein</fullName>
    </submittedName>
</protein>
<evidence type="ECO:0000313" key="1">
    <source>
        <dbReference type="EMBL" id="SEW16551.1"/>
    </source>
</evidence>
<dbReference type="EMBL" id="FOJG01000001">
    <property type="protein sequence ID" value="SEW16551.1"/>
    <property type="molecule type" value="Genomic_DNA"/>
</dbReference>
<accession>A0A1I0PQI7</accession>
<proteinExistence type="predicted"/>
<evidence type="ECO:0000313" key="2">
    <source>
        <dbReference type="Proteomes" id="UP000199310"/>
    </source>
</evidence>
<dbReference type="STRING" id="29529.SAMN04488122_0911"/>
<dbReference type="AlphaFoldDB" id="A0A1I0PQI7"/>
<keyword evidence="2" id="KW-1185">Reference proteome</keyword>
<gene>
    <name evidence="1" type="ORF">SAMN04488122_0911</name>
</gene>